<evidence type="ECO:0000313" key="9">
    <source>
        <dbReference type="EMBL" id="KAK2573416.1"/>
    </source>
</evidence>
<comment type="similarity">
    <text evidence="1">Belongs to the DMRT family.</text>
</comment>
<sequence>MGSTTGETFSNNTLRAPKCARCRNHGVVSSLKGHKHYCKWRDCVCPKCLLIAERQRITAARVALLRHQTRIEPAVYDAISYTQEGEEKEIQSYPPTLTQSRTAELELVEASLPDDTVRPASCPAAQEKADQHPVFIKEEKDVPEYCNNSTRLQEEPHQEPSPKRPDHVHDIYRSRKDHLIKETDRSSMPLPWNQPFRDPDDFDYTLKLLRKSLGESAITRRPPPRPVEVLCKVFPTHKQNILELVLKGCSGDIVQAIECILAGKNNSIGSPSSSSPGLPNDHALGHPSHQSISFAGMKPTLLNSMPSLISFTPFNRISKTTPNPLTSTGVAIGHKHGESRRFSPYHRNSSVQTCRVGNEEAEFGRYNSNSNGFLNADVMSSVSASPHSPDDSCSTRDKVSVCFQCGTKPRSGDRFCGKCGADFKS</sequence>
<dbReference type="Pfam" id="PF03474">
    <property type="entry name" value="DMA"/>
    <property type="match status" value="1"/>
</dbReference>
<dbReference type="AlphaFoldDB" id="A0AAD9R5I9"/>
<dbReference type="SUPFAM" id="SSF82927">
    <property type="entry name" value="Cysteine-rich DNA binding domain, (DM domain)"/>
    <property type="match status" value="1"/>
</dbReference>
<dbReference type="InterPro" id="IPR009060">
    <property type="entry name" value="UBA-like_sf"/>
</dbReference>
<keyword evidence="2 6" id="KW-0479">Metal-binding</keyword>
<organism evidence="9 10">
    <name type="scientific">Acropora cervicornis</name>
    <name type="common">Staghorn coral</name>
    <dbReference type="NCBI Taxonomy" id="6130"/>
    <lineage>
        <taxon>Eukaryota</taxon>
        <taxon>Metazoa</taxon>
        <taxon>Cnidaria</taxon>
        <taxon>Anthozoa</taxon>
        <taxon>Hexacorallia</taxon>
        <taxon>Scleractinia</taxon>
        <taxon>Astrocoeniina</taxon>
        <taxon>Acroporidae</taxon>
        <taxon>Acropora</taxon>
    </lineage>
</organism>
<gene>
    <name evidence="9" type="ORF">P5673_001066</name>
</gene>
<dbReference type="GO" id="GO:0000978">
    <property type="term" value="F:RNA polymerase II cis-regulatory region sequence-specific DNA binding"/>
    <property type="evidence" value="ECO:0007669"/>
    <property type="project" value="TreeGrafter"/>
</dbReference>
<reference evidence="9" key="2">
    <citation type="journal article" date="2023" name="Science">
        <title>Genomic signatures of disease resistance in endangered staghorn corals.</title>
        <authorList>
            <person name="Vollmer S.V."/>
            <person name="Selwyn J.D."/>
            <person name="Despard B.A."/>
            <person name="Roesel C.L."/>
        </authorList>
    </citation>
    <scope>NUCLEOTIDE SEQUENCE</scope>
    <source>
        <strain evidence="9">K2</strain>
    </source>
</reference>
<dbReference type="CDD" id="cd14370">
    <property type="entry name" value="CUE_DMA"/>
    <property type="match status" value="1"/>
</dbReference>
<dbReference type="Pfam" id="PF00751">
    <property type="entry name" value="DM"/>
    <property type="match status" value="1"/>
</dbReference>
<evidence type="ECO:0000256" key="5">
    <source>
        <dbReference type="ARBA" id="ARBA00023242"/>
    </source>
</evidence>
<evidence type="ECO:0000256" key="7">
    <source>
        <dbReference type="SAM" id="MobiDB-lite"/>
    </source>
</evidence>
<dbReference type="PROSITE" id="PS40000">
    <property type="entry name" value="DM_1"/>
    <property type="match status" value="1"/>
</dbReference>
<evidence type="ECO:0000256" key="6">
    <source>
        <dbReference type="PROSITE-ProRule" id="PRU00070"/>
    </source>
</evidence>
<reference evidence="9" key="1">
    <citation type="journal article" date="2023" name="G3 (Bethesda)">
        <title>Whole genome assembly and annotation of the endangered Caribbean coral Acropora cervicornis.</title>
        <authorList>
            <person name="Selwyn J.D."/>
            <person name="Vollmer S.V."/>
        </authorList>
    </citation>
    <scope>NUCLEOTIDE SEQUENCE</scope>
    <source>
        <strain evidence="9">K2</strain>
    </source>
</reference>
<feature type="DNA-binding region" description="DM" evidence="6">
    <location>
        <begin position="19"/>
        <end position="66"/>
    </location>
</feature>
<keyword evidence="4 6" id="KW-0238">DNA-binding</keyword>
<keyword evidence="5 6" id="KW-0539">Nucleus</keyword>
<evidence type="ECO:0000256" key="3">
    <source>
        <dbReference type="ARBA" id="ARBA00022833"/>
    </source>
</evidence>
<protein>
    <submittedName>
        <fullName evidence="9">Doublesex- and mab-3-related transcription factor 3</fullName>
    </submittedName>
</protein>
<feature type="region of interest" description="Disordered" evidence="7">
    <location>
        <begin position="268"/>
        <end position="290"/>
    </location>
</feature>
<dbReference type="FunFam" id="4.10.1040.10:FF:000001">
    <property type="entry name" value="doublesex- and mab-3-related transcription factor 1"/>
    <property type="match status" value="1"/>
</dbReference>
<accession>A0AAD9R5I9</accession>
<name>A0AAD9R5I9_ACRCE</name>
<keyword evidence="10" id="KW-1185">Reference proteome</keyword>
<dbReference type="PANTHER" id="PTHR12322:SF53">
    <property type="entry name" value="DOUBLESEX-MAB RELATED 11E"/>
    <property type="match status" value="1"/>
</dbReference>
<dbReference type="Gene3D" id="4.10.1040.10">
    <property type="entry name" value="DM DNA-binding domain"/>
    <property type="match status" value="1"/>
</dbReference>
<dbReference type="GO" id="GO:0000981">
    <property type="term" value="F:DNA-binding transcription factor activity, RNA polymerase II-specific"/>
    <property type="evidence" value="ECO:0007669"/>
    <property type="project" value="TreeGrafter"/>
</dbReference>
<dbReference type="InterPro" id="IPR026607">
    <property type="entry name" value="DMRT"/>
</dbReference>
<evidence type="ECO:0000256" key="2">
    <source>
        <dbReference type="ARBA" id="ARBA00022723"/>
    </source>
</evidence>
<comment type="subcellular location">
    <subcellularLocation>
        <location evidence="6">Nucleus</location>
    </subcellularLocation>
</comment>
<dbReference type="PROSITE" id="PS50809">
    <property type="entry name" value="DM_2"/>
    <property type="match status" value="1"/>
</dbReference>
<dbReference type="InterPro" id="IPR005173">
    <property type="entry name" value="DMA"/>
</dbReference>
<comment type="caution">
    <text evidence="9">The sequence shown here is derived from an EMBL/GenBank/DDBJ whole genome shotgun (WGS) entry which is preliminary data.</text>
</comment>
<dbReference type="InterPro" id="IPR001275">
    <property type="entry name" value="DM_DNA-bd"/>
</dbReference>
<dbReference type="SMART" id="SM00301">
    <property type="entry name" value="DM"/>
    <property type="match status" value="1"/>
</dbReference>
<evidence type="ECO:0000259" key="8">
    <source>
        <dbReference type="PROSITE" id="PS50809"/>
    </source>
</evidence>
<dbReference type="GO" id="GO:0007548">
    <property type="term" value="P:sex differentiation"/>
    <property type="evidence" value="ECO:0007669"/>
    <property type="project" value="TreeGrafter"/>
</dbReference>
<feature type="domain" description="DM" evidence="8">
    <location>
        <begin position="19"/>
        <end position="66"/>
    </location>
</feature>
<proteinExistence type="inferred from homology"/>
<dbReference type="PANTHER" id="PTHR12322">
    <property type="entry name" value="DOUBLESEX AND MAB-3 RELATED TRANSCRIPTION FACTOR DMRT"/>
    <property type="match status" value="1"/>
</dbReference>
<keyword evidence="3 6" id="KW-0862">Zinc</keyword>
<evidence type="ECO:0000256" key="4">
    <source>
        <dbReference type="ARBA" id="ARBA00023125"/>
    </source>
</evidence>
<dbReference type="GO" id="GO:0005634">
    <property type="term" value="C:nucleus"/>
    <property type="evidence" value="ECO:0007669"/>
    <property type="project" value="UniProtKB-SubCell"/>
</dbReference>
<dbReference type="GO" id="GO:0046872">
    <property type="term" value="F:metal ion binding"/>
    <property type="evidence" value="ECO:0007669"/>
    <property type="project" value="UniProtKB-KW"/>
</dbReference>
<feature type="compositionally biased region" description="Low complexity" evidence="7">
    <location>
        <begin position="268"/>
        <end position="280"/>
    </location>
</feature>
<dbReference type="SUPFAM" id="SSF46934">
    <property type="entry name" value="UBA-like"/>
    <property type="match status" value="1"/>
</dbReference>
<dbReference type="EMBL" id="JARQWQ010000002">
    <property type="protein sequence ID" value="KAK2573416.1"/>
    <property type="molecule type" value="Genomic_DNA"/>
</dbReference>
<evidence type="ECO:0000313" key="10">
    <source>
        <dbReference type="Proteomes" id="UP001249851"/>
    </source>
</evidence>
<dbReference type="InterPro" id="IPR036407">
    <property type="entry name" value="DM_DNA-bd_sf"/>
</dbReference>
<dbReference type="Proteomes" id="UP001249851">
    <property type="component" value="Unassembled WGS sequence"/>
</dbReference>
<evidence type="ECO:0000256" key="1">
    <source>
        <dbReference type="ARBA" id="ARBA00006834"/>
    </source>
</evidence>